<dbReference type="GO" id="GO:0006402">
    <property type="term" value="P:mRNA catabolic process"/>
    <property type="evidence" value="ECO:0007669"/>
    <property type="project" value="TreeGrafter"/>
</dbReference>
<keyword evidence="2" id="KW-1277">Toxin-antitoxin system</keyword>
<dbReference type="OrthoDB" id="9808744at2"/>
<dbReference type="PANTHER" id="PTHR33988">
    <property type="entry name" value="ENDORIBONUCLEASE MAZF-RELATED"/>
    <property type="match status" value="1"/>
</dbReference>
<dbReference type="InterPro" id="IPR003477">
    <property type="entry name" value="PemK-like"/>
</dbReference>
<name>A0A3E2NG25_9FIRM</name>
<dbReference type="SUPFAM" id="SSF50118">
    <property type="entry name" value="Cell growth inhibitor/plasmid maintenance toxic component"/>
    <property type="match status" value="1"/>
</dbReference>
<protein>
    <submittedName>
        <fullName evidence="3">Type II toxin-antitoxin system PemK/MazF family toxin</fullName>
    </submittedName>
</protein>
<dbReference type="GO" id="GO:0004521">
    <property type="term" value="F:RNA endonuclease activity"/>
    <property type="evidence" value="ECO:0007669"/>
    <property type="project" value="TreeGrafter"/>
</dbReference>
<dbReference type="Gene3D" id="2.30.30.110">
    <property type="match status" value="1"/>
</dbReference>
<evidence type="ECO:0000256" key="1">
    <source>
        <dbReference type="ARBA" id="ARBA00007521"/>
    </source>
</evidence>
<comment type="caution">
    <text evidence="3">The sequence shown here is derived from an EMBL/GenBank/DDBJ whole genome shotgun (WGS) entry which is preliminary data.</text>
</comment>
<comment type="similarity">
    <text evidence="1">Belongs to the PemK/MazF family.</text>
</comment>
<gene>
    <name evidence="3" type="ORF">DS742_05675</name>
</gene>
<sequence length="205" mass="23218">MNYLRIIESEDLHMKEKEFKNVRWGDIYYCDLGVTNGSVQSGMRPVLVVQTNRLNESSPTVVVAAITAVKKKTAMNTHVELNTDCGLKEPSMVMLEQLRTVDKATELDNFVGRITDADKISEIKRGLKFAVGIPVKPKTERKGIVLSLCPRCRSEFQSIPENIVKRLDPFQADKEMCDKCQVGYGYDYMIFKKHHHHAKGGVDNV</sequence>
<evidence type="ECO:0000313" key="3">
    <source>
        <dbReference type="EMBL" id="RFZ79947.1"/>
    </source>
</evidence>
<dbReference type="AlphaFoldDB" id="A0A3E2NG25"/>
<dbReference type="GO" id="GO:0016075">
    <property type="term" value="P:rRNA catabolic process"/>
    <property type="evidence" value="ECO:0007669"/>
    <property type="project" value="TreeGrafter"/>
</dbReference>
<dbReference type="Pfam" id="PF02452">
    <property type="entry name" value="PemK_toxin"/>
    <property type="match status" value="1"/>
</dbReference>
<proteinExistence type="inferred from homology"/>
<dbReference type="PANTHER" id="PTHR33988:SF2">
    <property type="entry name" value="ENDORIBONUCLEASE MAZF"/>
    <property type="match status" value="1"/>
</dbReference>
<accession>A0A3E2NG25</accession>
<evidence type="ECO:0000313" key="4">
    <source>
        <dbReference type="Proteomes" id="UP000260680"/>
    </source>
</evidence>
<organism evidence="3 4">
    <name type="scientific">Lacrimispora amygdalina</name>
    <dbReference type="NCBI Taxonomy" id="253257"/>
    <lineage>
        <taxon>Bacteria</taxon>
        <taxon>Bacillati</taxon>
        <taxon>Bacillota</taxon>
        <taxon>Clostridia</taxon>
        <taxon>Lachnospirales</taxon>
        <taxon>Lachnospiraceae</taxon>
        <taxon>Lacrimispora</taxon>
    </lineage>
</organism>
<dbReference type="Proteomes" id="UP000260680">
    <property type="component" value="Unassembled WGS sequence"/>
</dbReference>
<dbReference type="GO" id="GO:0003677">
    <property type="term" value="F:DNA binding"/>
    <property type="evidence" value="ECO:0007669"/>
    <property type="project" value="InterPro"/>
</dbReference>
<dbReference type="InterPro" id="IPR011067">
    <property type="entry name" value="Plasmid_toxin/cell-grow_inhib"/>
</dbReference>
<evidence type="ECO:0000256" key="2">
    <source>
        <dbReference type="ARBA" id="ARBA00022649"/>
    </source>
</evidence>
<reference evidence="3 4" key="1">
    <citation type="submission" date="2018-07" db="EMBL/GenBank/DDBJ databases">
        <title>New species, Clostridium PI-S10-A1B.</title>
        <authorList>
            <person name="Krishna G."/>
            <person name="Summeta K."/>
            <person name="Shikha S."/>
            <person name="Prabhu P.B."/>
            <person name="Suresh K."/>
        </authorList>
    </citation>
    <scope>NUCLEOTIDE SEQUENCE [LARGE SCALE GENOMIC DNA]</scope>
    <source>
        <strain evidence="3 4">PI-S10-A1B</strain>
    </source>
</reference>
<dbReference type="EMBL" id="QOHO01000016">
    <property type="protein sequence ID" value="RFZ79947.1"/>
    <property type="molecule type" value="Genomic_DNA"/>
</dbReference>